<dbReference type="CDD" id="cd01653">
    <property type="entry name" value="GATase1"/>
    <property type="match status" value="1"/>
</dbReference>
<sequence>MRAALALILILLPLSLSLACPPNAGYVGAIYKQGSDLNSLMEFLKASGIASSMEVGSFNFSPYSNFSYPSIYISIGSYEEGGSVKAYVFPGSSYTLLMVETDTNLSEAPLVYAESLLSGYLNPELIVNVSSSPNNWVPPVPLAEWSKLEKGEELKISVYKCGFIYSKLRRPQIEKVGVIANDIDYSLSFDMIRDAFERRGVGVDYLGSGARALIAAQKYRAVIILGGPKAPIVGRGVIPIMGEERKELGERGWVIVTRPWGTGIAVVIAGADRYLTREAVKKFLSSELFDQVVKVVKEGREVKRVSERKGLVELVSSSGRCGYQEGPSLSVNVRGSYAYANYSLGHANPCAKFVLRGYKMEGNRITIELSTEEAAEICVQCIGVIYANFVIGPLPPGSYELCIGGLCVPFRV</sequence>
<organism evidence="1 2">
    <name type="scientific">Candidatus Korarchaeum cryptofilum</name>
    <dbReference type="NCBI Taxonomy" id="498846"/>
    <lineage>
        <taxon>Archaea</taxon>
        <taxon>Thermoproteota</taxon>
        <taxon>Candidatus Korarchaeia</taxon>
        <taxon>Candidatus Korarchaeales</taxon>
        <taxon>Candidatus Korarchaeaceae</taxon>
        <taxon>Candidatus Korarchaeum</taxon>
    </lineage>
</organism>
<evidence type="ECO:0008006" key="3">
    <source>
        <dbReference type="Google" id="ProtNLM"/>
    </source>
</evidence>
<evidence type="ECO:0000313" key="2">
    <source>
        <dbReference type="Proteomes" id="UP000278149"/>
    </source>
</evidence>
<evidence type="ECO:0000313" key="1">
    <source>
        <dbReference type="EMBL" id="RSN67063.1"/>
    </source>
</evidence>
<dbReference type="AlphaFoldDB" id="A0A429FZR0"/>
<accession>A0A429FZR0</accession>
<reference evidence="1 2" key="1">
    <citation type="submission" date="2018-10" db="EMBL/GenBank/DDBJ databases">
        <title>Co-occurring genomic capacity for anaerobic methane metabolism and dissimilatory sulfite reduction discovered in the Korarchaeota.</title>
        <authorList>
            <person name="Mckay L.J."/>
            <person name="Dlakic M."/>
            <person name="Fields M.W."/>
            <person name="Delmont T.O."/>
            <person name="Eren A.M."/>
            <person name="Jay Z.J."/>
            <person name="Klingelsmith K.B."/>
            <person name="Rusch D.B."/>
            <person name="Inskeep W.P."/>
        </authorList>
    </citation>
    <scope>NUCLEOTIDE SEQUENCE [LARGE SCALE GENOMIC DNA]</scope>
    <source>
        <strain evidence="1 2">WS</strain>
    </source>
</reference>
<dbReference type="RefSeq" id="WP_125743021.1">
    <property type="nucleotide sequence ID" value="NZ_RCOR01000050.1"/>
</dbReference>
<dbReference type="PROSITE" id="PS51257">
    <property type="entry name" value="PROKAR_LIPOPROTEIN"/>
    <property type="match status" value="1"/>
</dbReference>
<comment type="caution">
    <text evidence="1">The sequence shown here is derived from an EMBL/GenBank/DDBJ whole genome shotgun (WGS) entry which is preliminary data.</text>
</comment>
<dbReference type="Proteomes" id="UP000278149">
    <property type="component" value="Unassembled WGS sequence"/>
</dbReference>
<protein>
    <recommendedName>
        <fullName evidence="3">S-layer protein C-terminal domain-containing protein</fullName>
    </recommendedName>
</protein>
<name>A0A429FZR0_9CREN</name>
<proteinExistence type="predicted"/>
<gene>
    <name evidence="1" type="ORF">D9Q81_09300</name>
</gene>
<dbReference type="EMBL" id="RCOR01000050">
    <property type="protein sequence ID" value="RSN67063.1"/>
    <property type="molecule type" value="Genomic_DNA"/>
</dbReference>